<proteinExistence type="predicted"/>
<organism evidence="1 2">
    <name type="scientific">Conidiobolus coronatus (strain ATCC 28846 / CBS 209.66 / NRRL 28638)</name>
    <name type="common">Delacroixia coronata</name>
    <dbReference type="NCBI Taxonomy" id="796925"/>
    <lineage>
        <taxon>Eukaryota</taxon>
        <taxon>Fungi</taxon>
        <taxon>Fungi incertae sedis</taxon>
        <taxon>Zoopagomycota</taxon>
        <taxon>Entomophthoromycotina</taxon>
        <taxon>Entomophthoromycetes</taxon>
        <taxon>Entomophthorales</taxon>
        <taxon>Ancylistaceae</taxon>
        <taxon>Conidiobolus</taxon>
    </lineage>
</organism>
<gene>
    <name evidence="1" type="ORF">CONCODRAFT_104487</name>
</gene>
<dbReference type="OrthoDB" id="5600085at2759"/>
<dbReference type="AlphaFoldDB" id="A0A137P0F5"/>
<evidence type="ECO:0000313" key="1">
    <source>
        <dbReference type="EMBL" id="KXN68525.1"/>
    </source>
</evidence>
<dbReference type="Proteomes" id="UP000070444">
    <property type="component" value="Unassembled WGS sequence"/>
</dbReference>
<protein>
    <submittedName>
        <fullName evidence="1">Uncharacterized protein</fullName>
    </submittedName>
</protein>
<name>A0A137P0F5_CONC2</name>
<evidence type="ECO:0000313" key="2">
    <source>
        <dbReference type="Proteomes" id="UP000070444"/>
    </source>
</evidence>
<keyword evidence="2" id="KW-1185">Reference proteome</keyword>
<accession>A0A137P0F5</accession>
<dbReference type="EMBL" id="KQ964571">
    <property type="protein sequence ID" value="KXN68525.1"/>
    <property type="molecule type" value="Genomic_DNA"/>
</dbReference>
<sequence>MPLPVSVKAGSGCCTPNPPISPIAVNMALINNEVNSIPNGVKSSCCSSKPQIEQTSPLQGNISPNGSSCCKSSDKSIAQEMNTISISGDLDKPKQNGCCSTKSTNLPKESAPSGGCCGSSSKVNTDSNSNQHDKICQCGCQKSAIGQNPLLSVENLLNPCQCCTEGKHCICCRVPEHPTSFPIQEEEVNNTDFIEAPQHIQITTSLPLNIKSVDDIYSYAQNTDGAANQPCCGTLAEIEQKTDCCGGSAKVNGHDPKGCANCQVECRCAETQGKCCTTKDERKEYFDNDGVPICGCGCTIPAQECSDCVKDLCTEYILKPPSF</sequence>
<reference evidence="1 2" key="1">
    <citation type="journal article" date="2015" name="Genome Biol. Evol.">
        <title>Phylogenomic analyses indicate that early fungi evolved digesting cell walls of algal ancestors of land plants.</title>
        <authorList>
            <person name="Chang Y."/>
            <person name="Wang S."/>
            <person name="Sekimoto S."/>
            <person name="Aerts A.L."/>
            <person name="Choi C."/>
            <person name="Clum A."/>
            <person name="LaButti K.M."/>
            <person name="Lindquist E.A."/>
            <person name="Yee Ngan C."/>
            <person name="Ohm R.A."/>
            <person name="Salamov A.A."/>
            <person name="Grigoriev I.V."/>
            <person name="Spatafora J.W."/>
            <person name="Berbee M.L."/>
        </authorList>
    </citation>
    <scope>NUCLEOTIDE SEQUENCE [LARGE SCALE GENOMIC DNA]</scope>
    <source>
        <strain evidence="1 2">NRRL 28638</strain>
    </source>
</reference>